<evidence type="ECO:0000256" key="8">
    <source>
        <dbReference type="ARBA" id="ARBA00022842"/>
    </source>
</evidence>
<comment type="caution">
    <text evidence="12">Lacks conserved residue(s) required for the propagation of feature annotation.</text>
</comment>
<keyword evidence="8 12" id="KW-0460">Magnesium</keyword>
<dbReference type="PANTHER" id="PTHR43285:SF2">
    <property type="entry name" value="ANTHRANILATE PHOSPHORIBOSYLTRANSFERASE"/>
    <property type="match status" value="1"/>
</dbReference>
<comment type="similarity">
    <text evidence="11">In the C-terminal section; belongs to the anthranilate phosphoribosyltransferase family.</text>
</comment>
<dbReference type="EC" id="2.4.2.18" evidence="12"/>
<feature type="binding site" evidence="12">
    <location>
        <position position="89"/>
    </location>
    <ligand>
        <name>5-phospho-alpha-D-ribose 1-diphosphate</name>
        <dbReference type="ChEBI" id="CHEBI:58017"/>
    </ligand>
</feature>
<dbReference type="SUPFAM" id="SSF47648">
    <property type="entry name" value="Nucleoside phosphorylase/phosphoribosyltransferase N-terminal domain"/>
    <property type="match status" value="1"/>
</dbReference>
<accession>A0A7T0C5B9</accession>
<dbReference type="Pfam" id="PF00591">
    <property type="entry name" value="Glycos_transf_3"/>
    <property type="match status" value="1"/>
</dbReference>
<feature type="binding site" evidence="12">
    <location>
        <position position="121"/>
    </location>
    <ligand>
        <name>5-phospho-alpha-D-ribose 1-diphosphate</name>
        <dbReference type="ChEBI" id="CHEBI:58017"/>
    </ligand>
</feature>
<feature type="binding site" evidence="12">
    <location>
        <position position="81"/>
    </location>
    <ligand>
        <name>anthranilate</name>
        <dbReference type="ChEBI" id="CHEBI:16567"/>
        <label>1</label>
    </ligand>
</feature>
<feature type="binding site" evidence="12">
    <location>
        <begin position="109"/>
        <end position="117"/>
    </location>
    <ligand>
        <name>5-phospho-alpha-D-ribose 1-diphosphate</name>
        <dbReference type="ChEBI" id="CHEBI:58017"/>
    </ligand>
</feature>
<evidence type="ECO:0000256" key="1">
    <source>
        <dbReference type="ARBA" id="ARBA00004907"/>
    </source>
</evidence>
<dbReference type="HAMAP" id="MF_00211">
    <property type="entry name" value="TrpD"/>
    <property type="match status" value="1"/>
</dbReference>
<evidence type="ECO:0000256" key="10">
    <source>
        <dbReference type="ARBA" id="ARBA00052328"/>
    </source>
</evidence>
<evidence type="ECO:0000256" key="11">
    <source>
        <dbReference type="ARBA" id="ARBA00061188"/>
    </source>
</evidence>
<feature type="binding site" evidence="12">
    <location>
        <begin position="91"/>
        <end position="94"/>
    </location>
    <ligand>
        <name>5-phospho-alpha-D-ribose 1-diphosphate</name>
        <dbReference type="ChEBI" id="CHEBI:58017"/>
    </ligand>
</feature>
<dbReference type="GO" id="GO:0000162">
    <property type="term" value="P:L-tryptophan biosynthetic process"/>
    <property type="evidence" value="ECO:0007669"/>
    <property type="project" value="UniProtKB-UniRule"/>
</dbReference>
<feature type="domain" description="Glycosyl transferase family 3" evidence="13">
    <location>
        <begin position="76"/>
        <end position="325"/>
    </location>
</feature>
<dbReference type="NCBIfam" id="TIGR01245">
    <property type="entry name" value="trpD"/>
    <property type="match status" value="1"/>
</dbReference>
<dbReference type="FunFam" id="3.40.1030.10:FF:000002">
    <property type="entry name" value="Anthranilate phosphoribosyltransferase"/>
    <property type="match status" value="1"/>
</dbReference>
<protein>
    <recommendedName>
        <fullName evidence="12">Anthranilate phosphoribosyltransferase</fullName>
        <ecNumber evidence="12">2.4.2.18</ecNumber>
    </recommendedName>
</protein>
<evidence type="ECO:0000259" key="13">
    <source>
        <dbReference type="Pfam" id="PF00591"/>
    </source>
</evidence>
<evidence type="ECO:0000256" key="7">
    <source>
        <dbReference type="ARBA" id="ARBA00022822"/>
    </source>
</evidence>
<name>A0A7T0C5B9_9BACT</name>
<feature type="binding site" evidence="12">
    <location>
        <position position="93"/>
    </location>
    <ligand>
        <name>Mg(2+)</name>
        <dbReference type="ChEBI" id="CHEBI:18420"/>
        <label>1</label>
    </ligand>
</feature>
<feature type="binding site" evidence="12">
    <location>
        <position position="226"/>
    </location>
    <ligand>
        <name>Mg(2+)</name>
        <dbReference type="ChEBI" id="CHEBI:18420"/>
        <label>2</label>
    </ligand>
</feature>
<sequence>MTLIDALKKVIAGQDLTEDEMIAAMTQIMEGESTPAQLGAFLTALRMKGESVSEIVGAARVMREKAVKIAVDSVGAVDTCGTGGDGADTFNISTAAAFVAAGAGATVAKHGNRAVSSQSGSADVLRHLGVNIEASPSIVEKCLREARIGFLFAPLMHDAMKHAAPVRKELGIRTLFNILGPLTNPAGAHAQVVGIYDKARLKSMALALRDLGSKGAFVVHGEDGLDEMTMTGSTFVCELHKGKVKEYEFDPRRYGFHLCKSEDLKGGTAQENADLIREILEGGGGPCQDVVVLNAAAALLAAGLVDSWEMGVTMADGAIESGAALRKLEMLVEVSNSES</sequence>
<evidence type="ECO:0000256" key="12">
    <source>
        <dbReference type="HAMAP-Rule" id="MF_00211"/>
    </source>
</evidence>
<keyword evidence="3 12" id="KW-0028">Amino-acid biosynthesis</keyword>
<comment type="subunit">
    <text evidence="2 12">Homodimer.</text>
</comment>
<evidence type="ECO:0000256" key="4">
    <source>
        <dbReference type="ARBA" id="ARBA00022676"/>
    </source>
</evidence>
<keyword evidence="7 12" id="KW-0822">Tryptophan biosynthesis</keyword>
<comment type="catalytic activity">
    <reaction evidence="10 12">
        <text>N-(5-phospho-beta-D-ribosyl)anthranilate + diphosphate = 5-phospho-alpha-D-ribose 1-diphosphate + anthranilate</text>
        <dbReference type="Rhea" id="RHEA:11768"/>
        <dbReference type="ChEBI" id="CHEBI:16567"/>
        <dbReference type="ChEBI" id="CHEBI:18277"/>
        <dbReference type="ChEBI" id="CHEBI:33019"/>
        <dbReference type="ChEBI" id="CHEBI:58017"/>
        <dbReference type="EC" id="2.4.2.18"/>
    </reaction>
</comment>
<dbReference type="FunFam" id="1.20.970.10:FF:000006">
    <property type="entry name" value="Anthranilate phosphoribosyltransferase"/>
    <property type="match status" value="1"/>
</dbReference>
<dbReference type="Pfam" id="PF02885">
    <property type="entry name" value="Glycos_trans_3N"/>
    <property type="match status" value="1"/>
</dbReference>
<keyword evidence="5 12" id="KW-0808">Transferase</keyword>
<dbReference type="PANTHER" id="PTHR43285">
    <property type="entry name" value="ANTHRANILATE PHOSPHORIBOSYLTRANSFERASE"/>
    <property type="match status" value="1"/>
</dbReference>
<dbReference type="GO" id="GO:0005829">
    <property type="term" value="C:cytosol"/>
    <property type="evidence" value="ECO:0007669"/>
    <property type="project" value="TreeGrafter"/>
</dbReference>
<keyword evidence="6 12" id="KW-0479">Metal-binding</keyword>
<feature type="binding site" evidence="12">
    <location>
        <position position="112"/>
    </location>
    <ligand>
        <name>anthranilate</name>
        <dbReference type="ChEBI" id="CHEBI:16567"/>
        <label>1</label>
    </ligand>
</feature>
<dbReference type="InterPro" id="IPR036320">
    <property type="entry name" value="Glycosyl_Trfase_fam3_N_dom_sf"/>
</dbReference>
<evidence type="ECO:0000256" key="6">
    <source>
        <dbReference type="ARBA" id="ARBA00022723"/>
    </source>
</evidence>
<comment type="similarity">
    <text evidence="12">Belongs to the anthranilate phosphoribosyltransferase family.</text>
</comment>
<evidence type="ECO:0000313" key="15">
    <source>
        <dbReference type="EMBL" id="QPJ66824.1"/>
    </source>
</evidence>
<dbReference type="EMBL" id="CP048620">
    <property type="protein sequence ID" value="QPJ66824.1"/>
    <property type="molecule type" value="Genomic_DNA"/>
</dbReference>
<dbReference type="Gene3D" id="3.40.1030.10">
    <property type="entry name" value="Nucleoside phosphorylase/phosphoribosyltransferase catalytic domain"/>
    <property type="match status" value="1"/>
</dbReference>
<keyword evidence="4 12" id="KW-0328">Glycosyltransferase</keyword>
<feature type="binding site" evidence="12">
    <location>
        <position position="227"/>
    </location>
    <ligand>
        <name>Mg(2+)</name>
        <dbReference type="ChEBI" id="CHEBI:18420"/>
        <label>1</label>
    </ligand>
</feature>
<dbReference type="InterPro" id="IPR000312">
    <property type="entry name" value="Glycosyl_Trfase_fam3"/>
</dbReference>
<dbReference type="Proteomes" id="UP000594464">
    <property type="component" value="Chromosome"/>
</dbReference>
<feature type="binding site" evidence="12">
    <location>
        <position position="81"/>
    </location>
    <ligand>
        <name>5-phospho-alpha-D-ribose 1-diphosphate</name>
        <dbReference type="ChEBI" id="CHEBI:58017"/>
    </ligand>
</feature>
<dbReference type="SUPFAM" id="SSF52418">
    <property type="entry name" value="Nucleoside phosphorylase/phosphoribosyltransferase catalytic domain"/>
    <property type="match status" value="1"/>
</dbReference>
<keyword evidence="9 12" id="KW-0057">Aromatic amino acid biosynthesis</keyword>
<comment type="function">
    <text evidence="12">Catalyzes the transfer of the phosphoribosyl group of 5-phosphorylribose-1-pyrophosphate (PRPP) to anthranilate to yield N-(5'-phosphoribosyl)-anthranilate (PRA).</text>
</comment>
<dbReference type="InterPro" id="IPR005940">
    <property type="entry name" value="Anthranilate_Pribosyl_Tfrase"/>
</dbReference>
<evidence type="ECO:0000313" key="16">
    <source>
        <dbReference type="Proteomes" id="UP000594464"/>
    </source>
</evidence>
<evidence type="ECO:0000256" key="5">
    <source>
        <dbReference type="ARBA" id="ARBA00022679"/>
    </source>
</evidence>
<dbReference type="Gene3D" id="1.20.970.10">
    <property type="entry name" value="Transferase, Pyrimidine Nucleoside Phosphorylase, Chain C"/>
    <property type="match status" value="1"/>
</dbReference>
<evidence type="ECO:0000256" key="9">
    <source>
        <dbReference type="ARBA" id="ARBA00023141"/>
    </source>
</evidence>
<evidence type="ECO:0000259" key="14">
    <source>
        <dbReference type="Pfam" id="PF02885"/>
    </source>
</evidence>
<feature type="binding site" evidence="12">
    <location>
        <position position="167"/>
    </location>
    <ligand>
        <name>anthranilate</name>
        <dbReference type="ChEBI" id="CHEBI:16567"/>
        <label>2</label>
    </ligand>
</feature>
<comment type="cofactor">
    <cofactor evidence="12">
        <name>Mg(2+)</name>
        <dbReference type="ChEBI" id="CHEBI:18420"/>
    </cofactor>
    <text evidence="12">Binds 2 magnesium ions per monomer.</text>
</comment>
<dbReference type="UniPathway" id="UPA00035">
    <property type="reaction ID" value="UER00041"/>
</dbReference>
<evidence type="ECO:0000256" key="2">
    <source>
        <dbReference type="ARBA" id="ARBA00011738"/>
    </source>
</evidence>
<dbReference type="InterPro" id="IPR035902">
    <property type="entry name" value="Nuc_phospho_transferase"/>
</dbReference>
<dbReference type="GO" id="GO:0004048">
    <property type="term" value="F:anthranilate phosphoribosyltransferase activity"/>
    <property type="evidence" value="ECO:0007669"/>
    <property type="project" value="UniProtKB-UniRule"/>
</dbReference>
<reference evidence="16" key="1">
    <citation type="submission" date="2020-02" db="EMBL/GenBank/DDBJ databases">
        <title>Genomic and physiological characterization of two novel Nitrospinaceae genera.</title>
        <authorList>
            <person name="Mueller A.J."/>
            <person name="Jung M.-Y."/>
            <person name="Strachan C.R."/>
            <person name="Herbold C.W."/>
            <person name="Kirkegaard R.H."/>
            <person name="Daims H."/>
        </authorList>
    </citation>
    <scope>NUCLEOTIDE SEQUENCE [LARGE SCALE GENOMIC DNA]</scope>
</reference>
<dbReference type="AlphaFoldDB" id="A0A7T0C5B9"/>
<evidence type="ECO:0000256" key="3">
    <source>
        <dbReference type="ARBA" id="ARBA00022605"/>
    </source>
</evidence>
<feature type="binding site" evidence="12">
    <location>
        <position position="227"/>
    </location>
    <ligand>
        <name>Mg(2+)</name>
        <dbReference type="ChEBI" id="CHEBI:18420"/>
        <label>2</label>
    </ligand>
</feature>
<feature type="domain" description="Glycosyl transferase family 3 N-terminal" evidence="14">
    <location>
        <begin position="5"/>
        <end position="66"/>
    </location>
</feature>
<dbReference type="InterPro" id="IPR017459">
    <property type="entry name" value="Glycosyl_Trfase_fam3_N_dom"/>
</dbReference>
<organism evidence="15 16">
    <name type="scientific">Candidatus Nitrohelix vancouverensis</name>
    <dbReference type="NCBI Taxonomy" id="2705534"/>
    <lineage>
        <taxon>Bacteria</taxon>
        <taxon>Pseudomonadati</taxon>
        <taxon>Nitrospinota/Tectimicrobiota group</taxon>
        <taxon>Nitrospinota</taxon>
        <taxon>Nitrospinia</taxon>
        <taxon>Nitrospinales</taxon>
        <taxon>Nitrospinaceae</taxon>
        <taxon>Candidatus Nitrohelix</taxon>
    </lineage>
</organism>
<dbReference type="KEGG" id="nva:G3M78_09700"/>
<feature type="binding site" evidence="12">
    <location>
        <begin position="84"/>
        <end position="85"/>
    </location>
    <ligand>
        <name>5-phospho-alpha-D-ribose 1-diphosphate</name>
        <dbReference type="ChEBI" id="CHEBI:58017"/>
    </ligand>
</feature>
<gene>
    <name evidence="12 15" type="primary">trpD</name>
    <name evidence="15" type="ORF">G3M78_09700</name>
</gene>
<dbReference type="GO" id="GO:0000287">
    <property type="term" value="F:magnesium ion binding"/>
    <property type="evidence" value="ECO:0007669"/>
    <property type="project" value="UniProtKB-UniRule"/>
</dbReference>
<comment type="pathway">
    <text evidence="1 12">Amino-acid biosynthesis; L-tryptophan biosynthesis; L-tryptophan from chorismate: step 2/5.</text>
</comment>
<proteinExistence type="inferred from homology"/>